<evidence type="ECO:0000313" key="2">
    <source>
        <dbReference type="EMBL" id="KAJ3834227.1"/>
    </source>
</evidence>
<comment type="caution">
    <text evidence="2">The sequence shown here is derived from an EMBL/GenBank/DDBJ whole genome shotgun (WGS) entry which is preliminary data.</text>
</comment>
<keyword evidence="1" id="KW-1133">Transmembrane helix</keyword>
<keyword evidence="1" id="KW-0472">Membrane</keyword>
<proteinExistence type="predicted"/>
<protein>
    <submittedName>
        <fullName evidence="2">Uncharacterized protein</fullName>
    </submittedName>
</protein>
<dbReference type="Proteomes" id="UP001163846">
    <property type="component" value="Unassembled WGS sequence"/>
</dbReference>
<dbReference type="AlphaFoldDB" id="A0AA38UDI8"/>
<keyword evidence="3" id="KW-1185">Reference proteome</keyword>
<evidence type="ECO:0000256" key="1">
    <source>
        <dbReference type="SAM" id="Phobius"/>
    </source>
</evidence>
<keyword evidence="1" id="KW-0812">Transmembrane</keyword>
<accession>A0AA38UDI8</accession>
<feature type="transmembrane region" description="Helical" evidence="1">
    <location>
        <begin position="114"/>
        <end position="138"/>
    </location>
</feature>
<dbReference type="EMBL" id="MU806562">
    <property type="protein sequence ID" value="KAJ3834227.1"/>
    <property type="molecule type" value="Genomic_DNA"/>
</dbReference>
<feature type="transmembrane region" description="Helical" evidence="1">
    <location>
        <begin position="73"/>
        <end position="94"/>
    </location>
</feature>
<gene>
    <name evidence="2" type="ORF">F5878DRAFT_369358</name>
</gene>
<organism evidence="2 3">
    <name type="scientific">Lentinula raphanica</name>
    <dbReference type="NCBI Taxonomy" id="153919"/>
    <lineage>
        <taxon>Eukaryota</taxon>
        <taxon>Fungi</taxon>
        <taxon>Dikarya</taxon>
        <taxon>Basidiomycota</taxon>
        <taxon>Agaricomycotina</taxon>
        <taxon>Agaricomycetes</taxon>
        <taxon>Agaricomycetidae</taxon>
        <taxon>Agaricales</taxon>
        <taxon>Marasmiineae</taxon>
        <taxon>Omphalotaceae</taxon>
        <taxon>Lentinula</taxon>
    </lineage>
</organism>
<reference evidence="2" key="1">
    <citation type="submission" date="2022-08" db="EMBL/GenBank/DDBJ databases">
        <authorList>
            <consortium name="DOE Joint Genome Institute"/>
            <person name="Min B."/>
            <person name="Riley R."/>
            <person name="Sierra-Patev S."/>
            <person name="Naranjo-Ortiz M."/>
            <person name="Looney B."/>
            <person name="Konkel Z."/>
            <person name="Slot J.C."/>
            <person name="Sakamoto Y."/>
            <person name="Steenwyk J.L."/>
            <person name="Rokas A."/>
            <person name="Carro J."/>
            <person name="Camarero S."/>
            <person name="Ferreira P."/>
            <person name="Molpeceres G."/>
            <person name="Ruiz-Duenas F.J."/>
            <person name="Serrano A."/>
            <person name="Henrissat B."/>
            <person name="Drula E."/>
            <person name="Hughes K.W."/>
            <person name="Mata J.L."/>
            <person name="Ishikawa N.K."/>
            <person name="Vargas-Isla R."/>
            <person name="Ushijima S."/>
            <person name="Smith C.A."/>
            <person name="Ahrendt S."/>
            <person name="Andreopoulos W."/>
            <person name="He G."/>
            <person name="Labutti K."/>
            <person name="Lipzen A."/>
            <person name="Ng V."/>
            <person name="Sandor L."/>
            <person name="Barry K."/>
            <person name="Martinez A.T."/>
            <person name="Xiao Y."/>
            <person name="Gibbons J.G."/>
            <person name="Terashima K."/>
            <person name="Hibbett D.S."/>
            <person name="Grigoriev I.V."/>
        </authorList>
    </citation>
    <scope>NUCLEOTIDE SEQUENCE</scope>
    <source>
        <strain evidence="2">TFB9207</strain>
    </source>
</reference>
<evidence type="ECO:0000313" key="3">
    <source>
        <dbReference type="Proteomes" id="UP001163846"/>
    </source>
</evidence>
<name>A0AA38UDI8_9AGAR</name>
<sequence length="141" mass="16010">MSFSTGTYSRVLRFFLFCTEFAGRQPHLWSSWKELGLDVSEVCGLWCIQCSTPSPSPEQNQRNSSNQRTRQPMAFLVISTEFHAIMLSLSFFLLSPSLVSLSTPTLTEGYHDLVVVELLFTSIVTMMISFAFMCVFLFPVK</sequence>